<dbReference type="InterPro" id="IPR010781">
    <property type="entry name" value="DUF1376"/>
</dbReference>
<dbReference type="Pfam" id="PF07120">
    <property type="entry name" value="DUF1376"/>
    <property type="match status" value="1"/>
</dbReference>
<keyword evidence="3" id="KW-1185">Reference proteome</keyword>
<dbReference type="Proteomes" id="UP001061862">
    <property type="component" value="Chromosome"/>
</dbReference>
<protein>
    <submittedName>
        <fullName evidence="2">DUF1376 domain-containing protein</fullName>
    </submittedName>
</protein>
<evidence type="ECO:0000313" key="2">
    <source>
        <dbReference type="EMBL" id="UXN69925.1"/>
    </source>
</evidence>
<reference evidence="2 3" key="1">
    <citation type="submission" date="2022-09" db="EMBL/GenBank/DDBJ databases">
        <title>Interaction between co-microsymbionts with complementary sets of symbiotic genes in legume-rhizobium systems.</title>
        <authorList>
            <person name="Safronova V."/>
            <person name="Sazanova A."/>
            <person name="Afonin A."/>
            <person name="Chirak E."/>
        </authorList>
    </citation>
    <scope>NUCLEOTIDE SEQUENCE [LARGE SCALE GENOMIC DNA]</scope>
    <source>
        <strain evidence="2 3">A18/4-1</strain>
    </source>
</reference>
<dbReference type="RefSeq" id="WP_262168631.1">
    <property type="nucleotide sequence ID" value="NZ_CP104965.1"/>
</dbReference>
<evidence type="ECO:0000256" key="1">
    <source>
        <dbReference type="SAM" id="MobiDB-lite"/>
    </source>
</evidence>
<organism evidence="2 3">
    <name type="scientific">Devosia neptuniae</name>
    <dbReference type="NCBI Taxonomy" id="191302"/>
    <lineage>
        <taxon>Bacteria</taxon>
        <taxon>Pseudomonadati</taxon>
        <taxon>Pseudomonadota</taxon>
        <taxon>Alphaproteobacteria</taxon>
        <taxon>Hyphomicrobiales</taxon>
        <taxon>Devosiaceae</taxon>
        <taxon>Devosia</taxon>
    </lineage>
</organism>
<name>A0ABY6CCP7_9HYPH</name>
<sequence length="301" mass="33956">MAEFPHMPLATDAYLADTLHLDAQQHGAYLMLLIVAWRTRGVPSLPNDDKILARYAKVDPRTWQRIRPTIMAFWELGSDNRWTQKKQLEVRVAAHKRAEAARDKASKRWGPKSLENNDRGDARAVQGDCQADATITNSTIVEKEPNGSLSETAVSDLPKPSRKRIAYPDDFEAAWRAFPTTPNMSKAEALPEWKKLTPDERATVLPSISGYRAFLKADPNHPPIHFCRYLSKRRFEGFASGAASGPEDWWKRLTYARTNKKWSTIEWGPLPGAVGCRAPRELVEPGDGVGWAEWKQRPANS</sequence>
<feature type="region of interest" description="Disordered" evidence="1">
    <location>
        <begin position="101"/>
        <end position="120"/>
    </location>
</feature>
<gene>
    <name evidence="2" type="ORF">N8A98_22400</name>
</gene>
<accession>A0ABY6CCP7</accession>
<evidence type="ECO:0000313" key="3">
    <source>
        <dbReference type="Proteomes" id="UP001061862"/>
    </source>
</evidence>
<dbReference type="EMBL" id="CP104965">
    <property type="protein sequence ID" value="UXN69925.1"/>
    <property type="molecule type" value="Genomic_DNA"/>
</dbReference>
<proteinExistence type="predicted"/>